<dbReference type="PROSITE" id="PS50109">
    <property type="entry name" value="HIS_KIN"/>
    <property type="match status" value="1"/>
</dbReference>
<comment type="catalytic activity">
    <reaction evidence="1">
        <text>ATP + protein L-histidine = ADP + protein N-phospho-L-histidine.</text>
        <dbReference type="EC" id="2.7.13.3"/>
    </reaction>
</comment>
<dbReference type="OrthoDB" id="9772100at2"/>
<evidence type="ECO:0000259" key="9">
    <source>
        <dbReference type="PROSITE" id="PS50109"/>
    </source>
</evidence>
<dbReference type="InterPro" id="IPR005467">
    <property type="entry name" value="His_kinase_dom"/>
</dbReference>
<keyword evidence="7" id="KW-0472">Membrane</keyword>
<dbReference type="AlphaFoldDB" id="A0A0S2DLV9"/>
<dbReference type="PRINTS" id="PR00344">
    <property type="entry name" value="BCTRLSENSOR"/>
</dbReference>
<dbReference type="SUPFAM" id="SSF47384">
    <property type="entry name" value="Homodimeric domain of signal transducing histidine kinase"/>
    <property type="match status" value="1"/>
</dbReference>
<feature type="signal peptide" evidence="8">
    <location>
        <begin position="1"/>
        <end position="18"/>
    </location>
</feature>
<evidence type="ECO:0000313" key="13">
    <source>
        <dbReference type="Proteomes" id="UP000061569"/>
    </source>
</evidence>
<feature type="domain" description="HAMP" evidence="11">
    <location>
        <begin position="58"/>
        <end position="107"/>
    </location>
</feature>
<sequence>MRSRALLAAAAIASPALAALGLVLVAGRPDGFVGAALMALVLALTATIALSLRPREPHRLRTLGTLADALRDGDYGVRVRPPAGPGGYAELAATLNALADHLQRERHDLHETLQLLSKTLAGLDGAVLTFEADGRLKLINPAGARLLGADATALVGRTWSELGLGELMRADPEAPASRVRAYEFPARGGRWQITHSPLRSRSLAGHLLVVQPIEQALREEETQAFERLLRVLGHEINNSMTPIISLADTLQRLIERGDAGDDVRAGLRLIGERAQSLQRFIAGYAALARLPRPQPHAVSLRAACTDAAALLDRCGARIVLDEGDDLRVRADRDQLQQALINLLRNAAEAGGEDEIRVRWSAEDGRALVRILDRGHGLPASDNLFVPFFTTKPEGSGIGLVLSRQIVEAQGGRLSLRNRDDGHDGAVAELELPLWAA</sequence>
<evidence type="ECO:0000256" key="2">
    <source>
        <dbReference type="ARBA" id="ARBA00004370"/>
    </source>
</evidence>
<dbReference type="InterPro" id="IPR004358">
    <property type="entry name" value="Sig_transdc_His_kin-like_C"/>
</dbReference>
<dbReference type="InterPro" id="IPR035965">
    <property type="entry name" value="PAS-like_dom_sf"/>
</dbReference>
<evidence type="ECO:0000259" key="10">
    <source>
        <dbReference type="PROSITE" id="PS50112"/>
    </source>
</evidence>
<dbReference type="Pfam" id="PF02518">
    <property type="entry name" value="HATPase_c"/>
    <property type="match status" value="1"/>
</dbReference>
<dbReference type="PANTHER" id="PTHR43065:SF51">
    <property type="entry name" value="HISTIDINE KINASE"/>
    <property type="match status" value="1"/>
</dbReference>
<dbReference type="EC" id="2.7.13.3" evidence="3"/>
<keyword evidence="5" id="KW-0808">Transferase</keyword>
<dbReference type="InterPro" id="IPR013656">
    <property type="entry name" value="PAS_4"/>
</dbReference>
<dbReference type="InterPro" id="IPR003594">
    <property type="entry name" value="HATPase_dom"/>
</dbReference>
<keyword evidence="8" id="KW-0732">Signal</keyword>
<dbReference type="PATRIC" id="fig|69.6.peg.4149"/>
<keyword evidence="7" id="KW-0812">Transmembrane</keyword>
<reference evidence="12 13" key="1">
    <citation type="submission" date="2015-11" db="EMBL/GenBank/DDBJ databases">
        <title>Genome sequences of Lysobacter enzymogenes strain C3 and Lysobacter antibioticus ATCC 29479.</title>
        <authorList>
            <person name="Kobayashi D.Y."/>
        </authorList>
    </citation>
    <scope>NUCLEOTIDE SEQUENCE [LARGE SCALE GENOMIC DNA]</scope>
    <source>
        <strain evidence="12 13">C3</strain>
    </source>
</reference>
<dbReference type="GO" id="GO:0000155">
    <property type="term" value="F:phosphorelay sensor kinase activity"/>
    <property type="evidence" value="ECO:0007669"/>
    <property type="project" value="InterPro"/>
</dbReference>
<dbReference type="InterPro" id="IPR036890">
    <property type="entry name" value="HATPase_C_sf"/>
</dbReference>
<feature type="domain" description="PAS" evidence="10">
    <location>
        <begin position="112"/>
        <end position="171"/>
    </location>
</feature>
<evidence type="ECO:0000256" key="8">
    <source>
        <dbReference type="SAM" id="SignalP"/>
    </source>
</evidence>
<keyword evidence="7" id="KW-1133">Transmembrane helix</keyword>
<evidence type="ECO:0000259" key="11">
    <source>
        <dbReference type="PROSITE" id="PS50885"/>
    </source>
</evidence>
<keyword evidence="6 12" id="KW-0418">Kinase</keyword>
<organism evidence="12 13">
    <name type="scientific">Lysobacter enzymogenes</name>
    <dbReference type="NCBI Taxonomy" id="69"/>
    <lineage>
        <taxon>Bacteria</taxon>
        <taxon>Pseudomonadati</taxon>
        <taxon>Pseudomonadota</taxon>
        <taxon>Gammaproteobacteria</taxon>
        <taxon>Lysobacterales</taxon>
        <taxon>Lysobacteraceae</taxon>
        <taxon>Lysobacter</taxon>
    </lineage>
</organism>
<dbReference type="Pfam" id="PF08448">
    <property type="entry name" value="PAS_4"/>
    <property type="match status" value="1"/>
</dbReference>
<dbReference type="SUPFAM" id="SSF55785">
    <property type="entry name" value="PYP-like sensor domain (PAS domain)"/>
    <property type="match status" value="1"/>
</dbReference>
<dbReference type="Gene3D" id="3.30.565.10">
    <property type="entry name" value="Histidine kinase-like ATPase, C-terminal domain"/>
    <property type="match status" value="1"/>
</dbReference>
<dbReference type="SMART" id="SM00387">
    <property type="entry name" value="HATPase_c"/>
    <property type="match status" value="1"/>
</dbReference>
<proteinExistence type="predicted"/>
<dbReference type="PROSITE" id="PS50885">
    <property type="entry name" value="HAMP"/>
    <property type="match status" value="1"/>
</dbReference>
<dbReference type="STRING" id="69.GLE_4207"/>
<feature type="chain" id="PRO_5006595820" description="histidine kinase" evidence="8">
    <location>
        <begin position="19"/>
        <end position="436"/>
    </location>
</feature>
<evidence type="ECO:0000256" key="7">
    <source>
        <dbReference type="SAM" id="Phobius"/>
    </source>
</evidence>
<evidence type="ECO:0000256" key="4">
    <source>
        <dbReference type="ARBA" id="ARBA00022553"/>
    </source>
</evidence>
<accession>A0A0S2DLV9</accession>
<comment type="subcellular location">
    <subcellularLocation>
        <location evidence="2">Membrane</location>
    </subcellularLocation>
</comment>
<protein>
    <recommendedName>
        <fullName evidence="3">histidine kinase</fullName>
        <ecNumber evidence="3">2.7.13.3</ecNumber>
    </recommendedName>
</protein>
<evidence type="ECO:0000313" key="12">
    <source>
        <dbReference type="EMBL" id="ALN59548.1"/>
    </source>
</evidence>
<dbReference type="InterPro" id="IPR003660">
    <property type="entry name" value="HAMP_dom"/>
</dbReference>
<dbReference type="PROSITE" id="PS50112">
    <property type="entry name" value="PAS"/>
    <property type="match status" value="1"/>
</dbReference>
<evidence type="ECO:0000256" key="6">
    <source>
        <dbReference type="ARBA" id="ARBA00022777"/>
    </source>
</evidence>
<dbReference type="GO" id="GO:0016020">
    <property type="term" value="C:membrane"/>
    <property type="evidence" value="ECO:0007669"/>
    <property type="project" value="UniProtKB-SubCell"/>
</dbReference>
<dbReference type="Gene3D" id="3.30.450.20">
    <property type="entry name" value="PAS domain"/>
    <property type="match status" value="1"/>
</dbReference>
<gene>
    <name evidence="12" type="ORF">GLE_4207</name>
</gene>
<dbReference type="SUPFAM" id="SSF55874">
    <property type="entry name" value="ATPase domain of HSP90 chaperone/DNA topoisomerase II/histidine kinase"/>
    <property type="match status" value="1"/>
</dbReference>
<dbReference type="Proteomes" id="UP000061569">
    <property type="component" value="Chromosome"/>
</dbReference>
<name>A0A0S2DLV9_LYSEN</name>
<evidence type="ECO:0000256" key="3">
    <source>
        <dbReference type="ARBA" id="ARBA00012438"/>
    </source>
</evidence>
<dbReference type="InterPro" id="IPR036097">
    <property type="entry name" value="HisK_dim/P_sf"/>
</dbReference>
<dbReference type="InterPro" id="IPR000014">
    <property type="entry name" value="PAS"/>
</dbReference>
<feature type="transmembrane region" description="Helical" evidence="7">
    <location>
        <begin position="34"/>
        <end position="52"/>
    </location>
</feature>
<dbReference type="PANTHER" id="PTHR43065">
    <property type="entry name" value="SENSOR HISTIDINE KINASE"/>
    <property type="match status" value="1"/>
</dbReference>
<dbReference type="KEGG" id="lez:GLE_4207"/>
<evidence type="ECO:0000256" key="5">
    <source>
        <dbReference type="ARBA" id="ARBA00022679"/>
    </source>
</evidence>
<dbReference type="EMBL" id="CP013140">
    <property type="protein sequence ID" value="ALN59548.1"/>
    <property type="molecule type" value="Genomic_DNA"/>
</dbReference>
<keyword evidence="4" id="KW-0597">Phosphoprotein</keyword>
<evidence type="ECO:0000256" key="1">
    <source>
        <dbReference type="ARBA" id="ARBA00000085"/>
    </source>
</evidence>
<feature type="domain" description="Histidine kinase" evidence="9">
    <location>
        <begin position="231"/>
        <end position="435"/>
    </location>
</feature>